<keyword evidence="3" id="KW-1185">Reference proteome</keyword>
<dbReference type="Proteomes" id="UP000029223">
    <property type="component" value="Unassembled WGS sequence"/>
</dbReference>
<dbReference type="EMBL" id="BBMS01000001">
    <property type="protein sequence ID" value="GAL23769.1"/>
    <property type="molecule type" value="Genomic_DNA"/>
</dbReference>
<sequence>MQELALLTSLPFELWPMLSINAWILMVNFVVAVLTSTTLKTYYWLFMLLYLQHPIKLSAIDSKFLMK</sequence>
<protein>
    <submittedName>
        <fullName evidence="2">Uncharacterized protein</fullName>
    </submittedName>
</protein>
<evidence type="ECO:0000256" key="1">
    <source>
        <dbReference type="SAM" id="Phobius"/>
    </source>
</evidence>
<keyword evidence="1" id="KW-0812">Transmembrane</keyword>
<accession>A0ABQ0J4S7</accession>
<feature type="transmembrane region" description="Helical" evidence="1">
    <location>
        <begin position="20"/>
        <end position="46"/>
    </location>
</feature>
<reference evidence="3" key="1">
    <citation type="submission" date="2014-09" db="EMBL/GenBank/DDBJ databases">
        <title>Vibrio variabilis JCM 19239. (C206) whole genome shotgun sequence.</title>
        <authorList>
            <person name="Sawabe T."/>
            <person name="Meirelles P."/>
            <person name="Nakanishi M."/>
            <person name="Sayaka M."/>
            <person name="Hattori M."/>
            <person name="Ohkuma M."/>
        </authorList>
    </citation>
    <scope>NUCLEOTIDE SEQUENCE [LARGE SCALE GENOMIC DNA]</scope>
    <source>
        <strain evidence="3">JCM 19239</strain>
    </source>
</reference>
<evidence type="ECO:0000313" key="3">
    <source>
        <dbReference type="Proteomes" id="UP000029223"/>
    </source>
</evidence>
<name>A0ABQ0J4S7_9VIBR</name>
<evidence type="ECO:0000313" key="2">
    <source>
        <dbReference type="EMBL" id="GAL23769.1"/>
    </source>
</evidence>
<gene>
    <name evidence="2" type="ORF">JCM19239_7723</name>
</gene>
<keyword evidence="1" id="KW-1133">Transmembrane helix</keyword>
<organism evidence="2 3">
    <name type="scientific">Vibrio variabilis</name>
    <dbReference type="NCBI Taxonomy" id="990271"/>
    <lineage>
        <taxon>Bacteria</taxon>
        <taxon>Pseudomonadati</taxon>
        <taxon>Pseudomonadota</taxon>
        <taxon>Gammaproteobacteria</taxon>
        <taxon>Vibrionales</taxon>
        <taxon>Vibrionaceae</taxon>
        <taxon>Vibrio</taxon>
    </lineage>
</organism>
<comment type="caution">
    <text evidence="2">The sequence shown here is derived from an EMBL/GenBank/DDBJ whole genome shotgun (WGS) entry which is preliminary data.</text>
</comment>
<proteinExistence type="predicted"/>
<keyword evidence="1" id="KW-0472">Membrane</keyword>